<dbReference type="Pfam" id="PF13568">
    <property type="entry name" value="OMP_b-brl_2"/>
    <property type="match status" value="1"/>
</dbReference>
<dbReference type="InterPro" id="IPR025665">
    <property type="entry name" value="Beta-barrel_OMP_2"/>
</dbReference>
<accession>A0A354M657</accession>
<dbReference type="EMBL" id="DNWC01000169">
    <property type="protein sequence ID" value="HBJ09996.1"/>
    <property type="molecule type" value="Genomic_DNA"/>
</dbReference>
<evidence type="ECO:0000259" key="2">
    <source>
        <dbReference type="Pfam" id="PF13568"/>
    </source>
</evidence>
<feature type="chain" id="PRO_5016602393" description="Outer membrane protein beta-barrel domain-containing protein" evidence="1">
    <location>
        <begin position="26"/>
        <end position="244"/>
    </location>
</feature>
<reference evidence="3 4" key="1">
    <citation type="journal article" date="2018" name="Nat. Biotechnol.">
        <title>A standardized bacterial taxonomy based on genome phylogeny substantially revises the tree of life.</title>
        <authorList>
            <person name="Parks D.H."/>
            <person name="Chuvochina M."/>
            <person name="Waite D.W."/>
            <person name="Rinke C."/>
            <person name="Skarshewski A."/>
            <person name="Chaumeil P.A."/>
            <person name="Hugenholtz P."/>
        </authorList>
    </citation>
    <scope>NUCLEOTIDE SEQUENCE [LARGE SCALE GENOMIC DNA]</scope>
    <source>
        <strain evidence="3">UBA11482</strain>
    </source>
</reference>
<evidence type="ECO:0000256" key="1">
    <source>
        <dbReference type="SAM" id="SignalP"/>
    </source>
</evidence>
<gene>
    <name evidence="3" type="ORF">DDY73_13445</name>
</gene>
<dbReference type="AlphaFoldDB" id="A0A354M657"/>
<name>A0A354M657_9BACT</name>
<dbReference type="Proteomes" id="UP000262954">
    <property type="component" value="Unassembled WGS sequence"/>
</dbReference>
<organism evidence="3 4">
    <name type="scientific">Coprobacter fastidiosus</name>
    <dbReference type="NCBI Taxonomy" id="1099853"/>
    <lineage>
        <taxon>Bacteria</taxon>
        <taxon>Pseudomonadati</taxon>
        <taxon>Bacteroidota</taxon>
        <taxon>Bacteroidia</taxon>
        <taxon>Bacteroidales</taxon>
        <taxon>Barnesiellaceae</taxon>
        <taxon>Coprobacter</taxon>
    </lineage>
</organism>
<feature type="domain" description="Outer membrane protein beta-barrel" evidence="2">
    <location>
        <begin position="26"/>
        <end position="220"/>
    </location>
</feature>
<evidence type="ECO:0000313" key="3">
    <source>
        <dbReference type="EMBL" id="HBJ09996.1"/>
    </source>
</evidence>
<keyword evidence="1" id="KW-0732">Signal</keyword>
<evidence type="ECO:0000313" key="4">
    <source>
        <dbReference type="Proteomes" id="UP000262954"/>
    </source>
</evidence>
<sequence>MKKLKRIGWAAILSLLIGTVSEAEAKKYEFSVKAGLNIGGTSPMGLPAEIRGINSYNPTLSFSIEGSVKRELTEKWGVMTGIRLETRAMETDAQVKNYQIRLLNDGRYIEGIFTGDVETKVKNDYVTIPILAVYDISKRWDLKFGGFLSFLTRGDFSGTARNGYIREGTPLSQKMNVDATYDFSDDIKKFNAGLELGAEFVAYKHLSVYGDLTWSLTPLFPGDFTAISFKMYNVYMNLGFAYVF</sequence>
<proteinExistence type="predicted"/>
<comment type="caution">
    <text evidence="3">The sequence shown here is derived from an EMBL/GenBank/DDBJ whole genome shotgun (WGS) entry which is preliminary data.</text>
</comment>
<feature type="signal peptide" evidence="1">
    <location>
        <begin position="1"/>
        <end position="25"/>
    </location>
</feature>
<protein>
    <recommendedName>
        <fullName evidence="2">Outer membrane protein beta-barrel domain-containing protein</fullName>
    </recommendedName>
</protein>